<feature type="compositionally biased region" description="Polar residues" evidence="1">
    <location>
        <begin position="117"/>
        <end position="141"/>
    </location>
</feature>
<feature type="compositionally biased region" description="Polar residues" evidence="1">
    <location>
        <begin position="10"/>
        <end position="32"/>
    </location>
</feature>
<keyword evidence="3" id="KW-1185">Reference proteome</keyword>
<feature type="compositionally biased region" description="Basic and acidic residues" evidence="1">
    <location>
        <begin position="33"/>
        <end position="42"/>
    </location>
</feature>
<feature type="non-terminal residue" evidence="2">
    <location>
        <position position="199"/>
    </location>
</feature>
<feature type="non-terminal residue" evidence="2">
    <location>
        <position position="1"/>
    </location>
</feature>
<proteinExistence type="predicted"/>
<reference evidence="2" key="1">
    <citation type="submission" date="2017-07" db="EMBL/GenBank/DDBJ databases">
        <title>Taro Niue Genome Assembly and Annotation.</title>
        <authorList>
            <person name="Atibalentja N."/>
            <person name="Keating K."/>
            <person name="Fields C.J."/>
        </authorList>
    </citation>
    <scope>NUCLEOTIDE SEQUENCE</scope>
    <source>
        <strain evidence="2">Niue_2</strain>
        <tissue evidence="2">Leaf</tissue>
    </source>
</reference>
<gene>
    <name evidence="2" type="ORF">Taro_052364</name>
</gene>
<evidence type="ECO:0000256" key="1">
    <source>
        <dbReference type="SAM" id="MobiDB-lite"/>
    </source>
</evidence>
<accession>A0A843XJF5</accession>
<sequence>TRKRIARQPGQRNSQTHGQAHNALTRNAQADYNTDKRERESESSDNQNKHRAALGRTSTKSAKSRPGRTSPECSPTKRHTLNHRGNTTVAQNEHRALLGRTSARSDKREILGRTFTRMHNPNDQTTRTIRENTAASRTIEATQAGPGRTSTRPPRHRFGKTHQNTPAKRQHTSDPEAAPQQQKRARNSPERTLTRTTTN</sequence>
<dbReference type="AlphaFoldDB" id="A0A843XJF5"/>
<name>A0A843XJF5_COLES</name>
<evidence type="ECO:0000313" key="2">
    <source>
        <dbReference type="EMBL" id="MQM19362.1"/>
    </source>
</evidence>
<evidence type="ECO:0000313" key="3">
    <source>
        <dbReference type="Proteomes" id="UP000652761"/>
    </source>
</evidence>
<comment type="caution">
    <text evidence="2">The sequence shown here is derived from an EMBL/GenBank/DDBJ whole genome shotgun (WGS) entry which is preliminary data.</text>
</comment>
<protein>
    <submittedName>
        <fullName evidence="2">Uncharacterized protein</fullName>
    </submittedName>
</protein>
<organism evidence="2 3">
    <name type="scientific">Colocasia esculenta</name>
    <name type="common">Wild taro</name>
    <name type="synonym">Arum esculentum</name>
    <dbReference type="NCBI Taxonomy" id="4460"/>
    <lineage>
        <taxon>Eukaryota</taxon>
        <taxon>Viridiplantae</taxon>
        <taxon>Streptophyta</taxon>
        <taxon>Embryophyta</taxon>
        <taxon>Tracheophyta</taxon>
        <taxon>Spermatophyta</taxon>
        <taxon>Magnoliopsida</taxon>
        <taxon>Liliopsida</taxon>
        <taxon>Araceae</taxon>
        <taxon>Aroideae</taxon>
        <taxon>Colocasieae</taxon>
        <taxon>Colocasia</taxon>
    </lineage>
</organism>
<feature type="region of interest" description="Disordered" evidence="1">
    <location>
        <begin position="1"/>
        <end position="199"/>
    </location>
</feature>
<dbReference type="EMBL" id="NMUH01008866">
    <property type="protein sequence ID" value="MQM19362.1"/>
    <property type="molecule type" value="Genomic_DNA"/>
</dbReference>
<dbReference type="Proteomes" id="UP000652761">
    <property type="component" value="Unassembled WGS sequence"/>
</dbReference>